<feature type="non-terminal residue" evidence="3">
    <location>
        <position position="1"/>
    </location>
</feature>
<organism evidence="3">
    <name type="scientific">Nothobranchius kuhntae</name>
    <name type="common">Beira killifish</name>
    <dbReference type="NCBI Taxonomy" id="321403"/>
    <lineage>
        <taxon>Eukaryota</taxon>
        <taxon>Metazoa</taxon>
        <taxon>Chordata</taxon>
        <taxon>Craniata</taxon>
        <taxon>Vertebrata</taxon>
        <taxon>Euteleostomi</taxon>
        <taxon>Actinopterygii</taxon>
        <taxon>Neopterygii</taxon>
        <taxon>Teleostei</taxon>
        <taxon>Neoteleostei</taxon>
        <taxon>Acanthomorphata</taxon>
        <taxon>Ovalentaria</taxon>
        <taxon>Atherinomorphae</taxon>
        <taxon>Cyprinodontiformes</taxon>
        <taxon>Nothobranchiidae</taxon>
        <taxon>Nothobranchius</taxon>
    </lineage>
</organism>
<dbReference type="AlphaFoldDB" id="A0A1A8ITS2"/>
<name>A0A1A8ITS2_NOTKU</name>
<feature type="compositionally biased region" description="Polar residues" evidence="2">
    <location>
        <begin position="1"/>
        <end position="13"/>
    </location>
</feature>
<feature type="coiled-coil region" evidence="1">
    <location>
        <begin position="41"/>
        <end position="86"/>
    </location>
</feature>
<protein>
    <submittedName>
        <fullName evidence="3">Coiled-coil domain containing 88A</fullName>
    </submittedName>
</protein>
<gene>
    <name evidence="3" type="primary">CCDC88A</name>
</gene>
<evidence type="ECO:0000313" key="3">
    <source>
        <dbReference type="EMBL" id="SBR00741.1"/>
    </source>
</evidence>
<evidence type="ECO:0000256" key="1">
    <source>
        <dbReference type="SAM" id="Coils"/>
    </source>
</evidence>
<dbReference type="EMBL" id="HAED01014296">
    <property type="protein sequence ID" value="SBR00741.1"/>
    <property type="molecule type" value="Transcribed_RNA"/>
</dbReference>
<sequence>QVNEGQVRTIRTNQGRRETQSGGQGQNVTQLGLKDAPTQSNDEKRAALEKANARCNILIQETMHFCENMTEELKKIDEKLFKVDEKMAELG</sequence>
<evidence type="ECO:0000256" key="2">
    <source>
        <dbReference type="SAM" id="MobiDB-lite"/>
    </source>
</evidence>
<feature type="region of interest" description="Disordered" evidence="2">
    <location>
        <begin position="1"/>
        <end position="41"/>
    </location>
</feature>
<reference evidence="3" key="2">
    <citation type="submission" date="2016-06" db="EMBL/GenBank/DDBJ databases">
        <title>The genome of a short-lived fish provides insights into sex chromosome evolution and the genetic control of aging.</title>
        <authorList>
            <person name="Reichwald K."/>
            <person name="Felder M."/>
            <person name="Petzold A."/>
            <person name="Koch P."/>
            <person name="Groth M."/>
            <person name="Platzer M."/>
        </authorList>
    </citation>
    <scope>NUCLEOTIDE SEQUENCE</scope>
    <source>
        <tissue evidence="3">Brain</tissue>
    </source>
</reference>
<feature type="non-terminal residue" evidence="3">
    <location>
        <position position="91"/>
    </location>
</feature>
<proteinExistence type="predicted"/>
<accession>A0A1A8ITS2</accession>
<reference evidence="3" key="1">
    <citation type="submission" date="2016-05" db="EMBL/GenBank/DDBJ databases">
        <authorList>
            <person name="Lavstsen T."/>
            <person name="Jespersen J.S."/>
        </authorList>
    </citation>
    <scope>NUCLEOTIDE SEQUENCE</scope>
    <source>
        <tissue evidence="3">Brain</tissue>
    </source>
</reference>
<keyword evidence="1" id="KW-0175">Coiled coil</keyword>